<evidence type="ECO:0000313" key="2">
    <source>
        <dbReference type="Proteomes" id="UP000463883"/>
    </source>
</evidence>
<dbReference type="RefSeq" id="WP_162361923.1">
    <property type="nucleotide sequence ID" value="NZ_CP047591.1"/>
</dbReference>
<accession>A0A6P1MG43</accession>
<proteinExistence type="predicted"/>
<dbReference type="Proteomes" id="UP000463883">
    <property type="component" value="Chromosome"/>
</dbReference>
<keyword evidence="2" id="KW-1185">Reference proteome</keyword>
<gene>
    <name evidence="1" type="ORF">Ami3637_06830</name>
</gene>
<name>A0A6P1MG43_9FIRM</name>
<protein>
    <submittedName>
        <fullName evidence="1">Uncharacterized protein</fullName>
    </submittedName>
</protein>
<reference evidence="1 2" key="1">
    <citation type="submission" date="2020-01" db="EMBL/GenBank/DDBJ databases">
        <title>Genomic analysis of Aminipila sp. CBA3637.</title>
        <authorList>
            <person name="Kim Y.B."/>
            <person name="Roh S.W."/>
        </authorList>
    </citation>
    <scope>NUCLEOTIDE SEQUENCE [LARGE SCALE GENOMIC DNA]</scope>
    <source>
        <strain evidence="1 2">CBA3637</strain>
    </source>
</reference>
<sequence>MKGIIDMEVKNMNFADITSKDVENLNGMQNQIKTKDGKDVILLAYEK</sequence>
<organism evidence="1 2">
    <name type="scientific">Aminipila terrae</name>
    <dbReference type="NCBI Taxonomy" id="2697030"/>
    <lineage>
        <taxon>Bacteria</taxon>
        <taxon>Bacillati</taxon>
        <taxon>Bacillota</taxon>
        <taxon>Clostridia</taxon>
        <taxon>Peptostreptococcales</taxon>
        <taxon>Anaerovoracaceae</taxon>
        <taxon>Aminipila</taxon>
    </lineage>
</organism>
<dbReference type="KEGG" id="amic:Ami3637_06830"/>
<evidence type="ECO:0000313" key="1">
    <source>
        <dbReference type="EMBL" id="QHI72153.1"/>
    </source>
</evidence>
<dbReference type="EMBL" id="CP047591">
    <property type="protein sequence ID" value="QHI72153.1"/>
    <property type="molecule type" value="Genomic_DNA"/>
</dbReference>
<dbReference type="AlphaFoldDB" id="A0A6P1MG43"/>